<dbReference type="AlphaFoldDB" id="A0A5M3WNU4"/>
<dbReference type="EMBL" id="BLAE01000017">
    <property type="protein sequence ID" value="GES09742.1"/>
    <property type="molecule type" value="Genomic_DNA"/>
</dbReference>
<dbReference type="Pfam" id="PF07992">
    <property type="entry name" value="Pyr_redox_2"/>
    <property type="match status" value="1"/>
</dbReference>
<protein>
    <submittedName>
        <fullName evidence="7">Pyridine nucleotide-disulfide oxidoreductase</fullName>
    </submittedName>
</protein>
<dbReference type="InterPro" id="IPR036188">
    <property type="entry name" value="FAD/NAD-bd_sf"/>
</dbReference>
<evidence type="ECO:0000259" key="6">
    <source>
        <dbReference type="Pfam" id="PF14759"/>
    </source>
</evidence>
<gene>
    <name evidence="7" type="ORF">Amac_033380</name>
</gene>
<dbReference type="InterPro" id="IPR028202">
    <property type="entry name" value="Reductase_C"/>
</dbReference>
<dbReference type="PANTHER" id="PTHR43557">
    <property type="entry name" value="APOPTOSIS-INDUCING FACTOR 1"/>
    <property type="match status" value="1"/>
</dbReference>
<feature type="domain" description="Reductase C-terminal" evidence="6">
    <location>
        <begin position="329"/>
        <end position="412"/>
    </location>
</feature>
<dbReference type="Proteomes" id="UP000331127">
    <property type="component" value="Unassembled WGS sequence"/>
</dbReference>
<evidence type="ECO:0000256" key="1">
    <source>
        <dbReference type="ARBA" id="ARBA00001974"/>
    </source>
</evidence>
<sequence>MTSAHSTIEHFDCLVVGGGHAGAETVIALRQAGFEGGIGLLGDEPVPPYERPALSKDYLAGKQDFERLLLRPSEFWTKHGVTLRLGRRGEAVDPEARTVTCDDHTTIGYGVLVWAAGGRPRALTCPGNDLDGVRTLRNKADCDRLIAVLPRSHHLAVIGGGYIGLEAAAVLRELGKEVTIIETLDRVLARVAAEPVSRFFEAEHRSRGVDLRLGTGVTEILGREGAVSGVRLTDDTVIRADQVIVGIGIEPAIQPLLRAGAEVASGGTGVLVDDLCRTTLADVYCVGDCAVMRSGPGVRIESRQNASEQARTAGKAISGHPQPLRLVPWFWSHQYDLRLQTIGLSLGHDQTVLRSDPGGRGFSLFYLKNGAVIALDCINATRDYVQGRKLVEAGAHIDPALLSDVRTPLKEIAAATA</sequence>
<evidence type="ECO:0000313" key="7">
    <source>
        <dbReference type="EMBL" id="GES09742.1"/>
    </source>
</evidence>
<evidence type="ECO:0000259" key="5">
    <source>
        <dbReference type="Pfam" id="PF07992"/>
    </source>
</evidence>
<comment type="caution">
    <text evidence="7">The sequence shown here is derived from an EMBL/GenBank/DDBJ whole genome shotgun (WGS) entry which is preliminary data.</text>
</comment>
<dbReference type="GO" id="GO:0005737">
    <property type="term" value="C:cytoplasm"/>
    <property type="evidence" value="ECO:0007669"/>
    <property type="project" value="TreeGrafter"/>
</dbReference>
<dbReference type="SUPFAM" id="SSF51905">
    <property type="entry name" value="FAD/NAD(P)-binding domain"/>
    <property type="match status" value="2"/>
</dbReference>
<dbReference type="Gene3D" id="3.50.50.60">
    <property type="entry name" value="FAD/NAD(P)-binding domain"/>
    <property type="match status" value="2"/>
</dbReference>
<evidence type="ECO:0000256" key="4">
    <source>
        <dbReference type="ARBA" id="ARBA00023002"/>
    </source>
</evidence>
<evidence type="ECO:0000256" key="3">
    <source>
        <dbReference type="ARBA" id="ARBA00022827"/>
    </source>
</evidence>
<dbReference type="PRINTS" id="PR00411">
    <property type="entry name" value="PNDRDTASEI"/>
</dbReference>
<dbReference type="Pfam" id="PF14759">
    <property type="entry name" value="Reductase_C"/>
    <property type="match status" value="1"/>
</dbReference>
<comment type="cofactor">
    <cofactor evidence="1">
        <name>FAD</name>
        <dbReference type="ChEBI" id="CHEBI:57692"/>
    </cofactor>
</comment>
<feature type="domain" description="FAD/NAD(P)-binding" evidence="5">
    <location>
        <begin position="11"/>
        <end position="310"/>
    </location>
</feature>
<dbReference type="OrthoDB" id="1145at2"/>
<dbReference type="InterPro" id="IPR023753">
    <property type="entry name" value="FAD/NAD-binding_dom"/>
</dbReference>
<keyword evidence="2" id="KW-0285">Flavoprotein</keyword>
<organism evidence="7 8">
    <name type="scientific">Acrocarpospora macrocephala</name>
    <dbReference type="NCBI Taxonomy" id="150177"/>
    <lineage>
        <taxon>Bacteria</taxon>
        <taxon>Bacillati</taxon>
        <taxon>Actinomycetota</taxon>
        <taxon>Actinomycetes</taxon>
        <taxon>Streptosporangiales</taxon>
        <taxon>Streptosporangiaceae</taxon>
        <taxon>Acrocarpospora</taxon>
    </lineage>
</organism>
<dbReference type="PRINTS" id="PR00368">
    <property type="entry name" value="FADPNR"/>
</dbReference>
<evidence type="ECO:0000256" key="2">
    <source>
        <dbReference type="ARBA" id="ARBA00022630"/>
    </source>
</evidence>
<keyword evidence="8" id="KW-1185">Reference proteome</keyword>
<dbReference type="InterPro" id="IPR016156">
    <property type="entry name" value="FAD/NAD-linked_Rdtase_dimer_sf"/>
</dbReference>
<proteinExistence type="predicted"/>
<dbReference type="PANTHER" id="PTHR43557:SF2">
    <property type="entry name" value="RIESKE DOMAIN-CONTAINING PROTEIN-RELATED"/>
    <property type="match status" value="1"/>
</dbReference>
<name>A0A5M3WNU4_9ACTN</name>
<dbReference type="RefSeq" id="WP_155355260.1">
    <property type="nucleotide sequence ID" value="NZ_BAAAHL010000027.1"/>
</dbReference>
<dbReference type="SUPFAM" id="SSF55424">
    <property type="entry name" value="FAD/NAD-linked reductases, dimerisation (C-terminal) domain"/>
    <property type="match status" value="1"/>
</dbReference>
<reference evidence="7 8" key="1">
    <citation type="submission" date="2019-10" db="EMBL/GenBank/DDBJ databases">
        <title>Whole genome shotgun sequence of Acrocarpospora macrocephala NBRC 16266.</title>
        <authorList>
            <person name="Ichikawa N."/>
            <person name="Kimura A."/>
            <person name="Kitahashi Y."/>
            <person name="Komaki H."/>
            <person name="Oguchi A."/>
        </authorList>
    </citation>
    <scope>NUCLEOTIDE SEQUENCE [LARGE SCALE GENOMIC DNA]</scope>
    <source>
        <strain evidence="7 8">NBRC 16266</strain>
    </source>
</reference>
<keyword evidence="3" id="KW-0274">FAD</keyword>
<evidence type="ECO:0000313" key="8">
    <source>
        <dbReference type="Proteomes" id="UP000331127"/>
    </source>
</evidence>
<accession>A0A5M3WNU4</accession>
<keyword evidence="4" id="KW-0560">Oxidoreductase</keyword>
<dbReference type="GO" id="GO:0016651">
    <property type="term" value="F:oxidoreductase activity, acting on NAD(P)H"/>
    <property type="evidence" value="ECO:0007669"/>
    <property type="project" value="TreeGrafter"/>
</dbReference>
<dbReference type="Gene3D" id="3.30.390.30">
    <property type="match status" value="1"/>
</dbReference>
<dbReference type="InterPro" id="IPR050446">
    <property type="entry name" value="FAD-oxidoreductase/Apoptosis"/>
</dbReference>